<dbReference type="Proteomes" id="UP000000786">
    <property type="component" value="Segment"/>
</dbReference>
<gene>
    <name evidence="1" type="primary">vs.8</name>
    <name evidence="1" type="ORF">EpJS98_0111</name>
</gene>
<organism evidence="1 2">
    <name type="scientific">Escherichia phage JS98</name>
    <dbReference type="NCBI Taxonomy" id="293178"/>
    <lineage>
        <taxon>Viruses</taxon>
        <taxon>Duplodnaviria</taxon>
        <taxon>Heunggongvirae</taxon>
        <taxon>Uroviricota</taxon>
        <taxon>Caudoviricetes</taxon>
        <taxon>Pantevenvirales</taxon>
        <taxon>Straboviridae</taxon>
        <taxon>Tevenvirinae</taxon>
        <taxon>Dhakavirus</taxon>
        <taxon>Dhakavirus JS98</taxon>
    </lineage>
</organism>
<keyword evidence="2" id="KW-1185">Reference proteome</keyword>
<evidence type="ECO:0000313" key="2">
    <source>
        <dbReference type="Proteomes" id="UP000000786"/>
    </source>
</evidence>
<dbReference type="GeneID" id="5783796"/>
<protein>
    <submittedName>
        <fullName evidence="1">Uncharacterized protein vs.8</fullName>
    </submittedName>
</protein>
<name>A8R9B5_9CAUD</name>
<evidence type="ECO:0000313" key="1">
    <source>
        <dbReference type="EMBL" id="ABX11095.1"/>
    </source>
</evidence>
<dbReference type="KEGG" id="vg:5783796"/>
<reference evidence="1 2" key="1">
    <citation type="journal article" date="2004" name="J. Bacteriol.">
        <title>Comparative genomics of the T4-Like Escherichia coli phage JS98: implications for the evolution of T4 phages.</title>
        <authorList>
            <person name="Chibani-Chennoufi S."/>
            <person name="Canchaya C."/>
            <person name="Bruttin A."/>
            <person name="Brussow H."/>
        </authorList>
    </citation>
    <scope>NUCLEOTIDE SEQUENCE</scope>
</reference>
<dbReference type="OrthoDB" id="11029at10239"/>
<accession>A8R9B5</accession>
<dbReference type="RefSeq" id="YP_001595240.1">
    <property type="nucleotide sequence ID" value="NC_010105.1"/>
</dbReference>
<reference evidence="1 2" key="2">
    <citation type="journal article" date="2007" name="J. Bacteriol.">
        <title>Genome Analysis of Phage JS98 Defines a Fourth Major Subgroup of T4-Like Phages in Escherichia coli.</title>
        <authorList>
            <person name="Zuber S."/>
            <person name="Ngom-Bru C."/>
            <person name="Barretto C."/>
            <person name="Bruttin A."/>
            <person name="Brussow H."/>
            <person name="Denou E."/>
        </authorList>
    </citation>
    <scope>NUCLEOTIDE SEQUENCE</scope>
</reference>
<sequence>MDELCAKEWPQLKKETIMKTFLTGSYLSLMNAFANHSDARVEHICNSGFYVPDSQTLFKECCTLKLDGGRQSGKTRAVSIFASDWLAGGGTVIILSNCAAYANVSAAAIRKEYFNNHTESIKYRLYTDSVRSFIGNTACKFRGLSLSRVLYIIDEPVKTPDMDKIYDAHIKVVQHCCRASCEESNQTTRPLFFVIGMQ</sequence>
<dbReference type="EMBL" id="EF469154">
    <property type="protein sequence ID" value="ABX11095.1"/>
    <property type="molecule type" value="Genomic_DNA"/>
</dbReference>
<proteinExistence type="predicted"/>